<reference evidence="2" key="1">
    <citation type="submission" date="2017-09" db="EMBL/GenBank/DDBJ databases">
        <title>Depth-based differentiation of microbial function through sediment-hosted aquifers and enrichment of novel symbionts in the deep terrestrial subsurface.</title>
        <authorList>
            <person name="Probst A.J."/>
            <person name="Ladd B."/>
            <person name="Jarett J.K."/>
            <person name="Geller-Mcgrath D.E."/>
            <person name="Sieber C.M.K."/>
            <person name="Emerson J.B."/>
            <person name="Anantharaman K."/>
            <person name="Thomas B.C."/>
            <person name="Malmstrom R."/>
            <person name="Stieglmeier M."/>
            <person name="Klingl A."/>
            <person name="Woyke T."/>
            <person name="Ryan C.M."/>
            <person name="Banfield J.F."/>
        </authorList>
    </citation>
    <scope>NUCLEOTIDE SEQUENCE [LARGE SCALE GENOMIC DNA]</scope>
</reference>
<protein>
    <recommendedName>
        <fullName evidence="3">Polyprenyl synthetase family protein</fullName>
    </recommendedName>
</protein>
<sequence length="60" mass="6864">GYDKDMAKKGKKTYATMYGKGKTEEVIKQHMDKARESLQGLALQVEILDELVTWMGTREN</sequence>
<name>A0A2H0WZ36_9BACT</name>
<evidence type="ECO:0000313" key="2">
    <source>
        <dbReference type="Proteomes" id="UP000229574"/>
    </source>
</evidence>
<gene>
    <name evidence="1" type="ORF">COT54_02250</name>
</gene>
<accession>A0A2H0WZ36</accession>
<feature type="non-terminal residue" evidence="1">
    <location>
        <position position="1"/>
    </location>
</feature>
<dbReference type="AlphaFoldDB" id="A0A2H0WZ36"/>
<comment type="caution">
    <text evidence="1">The sequence shown here is derived from an EMBL/GenBank/DDBJ whole genome shotgun (WGS) entry which is preliminary data.</text>
</comment>
<evidence type="ECO:0008006" key="3">
    <source>
        <dbReference type="Google" id="ProtNLM"/>
    </source>
</evidence>
<proteinExistence type="predicted"/>
<evidence type="ECO:0000313" key="1">
    <source>
        <dbReference type="EMBL" id="PIS17877.1"/>
    </source>
</evidence>
<dbReference type="Proteomes" id="UP000229574">
    <property type="component" value="Unassembled WGS sequence"/>
</dbReference>
<organism evidence="1 2">
    <name type="scientific">Candidatus Collierbacteria bacterium CG09_land_8_20_14_0_10_46_12</name>
    <dbReference type="NCBI Taxonomy" id="1974533"/>
    <lineage>
        <taxon>Bacteria</taxon>
        <taxon>Candidatus Collieribacteriota</taxon>
    </lineage>
</organism>
<dbReference type="EMBL" id="PEYY01000090">
    <property type="protein sequence ID" value="PIS17877.1"/>
    <property type="molecule type" value="Genomic_DNA"/>
</dbReference>